<dbReference type="EMBL" id="BFAD01000001">
    <property type="protein sequence ID" value="GBE77416.1"/>
    <property type="molecule type" value="Genomic_DNA"/>
</dbReference>
<evidence type="ECO:0000256" key="4">
    <source>
        <dbReference type="PROSITE-ProRule" id="PRU00175"/>
    </source>
</evidence>
<dbReference type="OrthoDB" id="8062037at2759"/>
<feature type="region of interest" description="Disordered" evidence="5">
    <location>
        <begin position="321"/>
        <end position="432"/>
    </location>
</feature>
<dbReference type="GO" id="GO:0008270">
    <property type="term" value="F:zinc ion binding"/>
    <property type="evidence" value="ECO:0007669"/>
    <property type="project" value="UniProtKB-KW"/>
</dbReference>
<dbReference type="Proteomes" id="UP000287166">
    <property type="component" value="Unassembled WGS sequence"/>
</dbReference>
<dbReference type="Pfam" id="PF13639">
    <property type="entry name" value="zf-RING_2"/>
    <property type="match status" value="1"/>
</dbReference>
<feature type="compositionally biased region" description="Polar residues" evidence="5">
    <location>
        <begin position="147"/>
        <end position="162"/>
    </location>
</feature>
<organism evidence="7 8">
    <name type="scientific">Sparassis crispa</name>
    <dbReference type="NCBI Taxonomy" id="139825"/>
    <lineage>
        <taxon>Eukaryota</taxon>
        <taxon>Fungi</taxon>
        <taxon>Dikarya</taxon>
        <taxon>Basidiomycota</taxon>
        <taxon>Agaricomycotina</taxon>
        <taxon>Agaricomycetes</taxon>
        <taxon>Polyporales</taxon>
        <taxon>Sparassidaceae</taxon>
        <taxon>Sparassis</taxon>
    </lineage>
</organism>
<feature type="compositionally biased region" description="Gly residues" evidence="5">
    <location>
        <begin position="332"/>
        <end position="342"/>
    </location>
</feature>
<dbReference type="InParanoid" id="A0A401G5H0"/>
<dbReference type="PANTHER" id="PTHR15710">
    <property type="entry name" value="E3 UBIQUITIN-PROTEIN LIGASE PRAJA"/>
    <property type="match status" value="1"/>
</dbReference>
<dbReference type="PROSITE" id="PS50089">
    <property type="entry name" value="ZF_RING_2"/>
    <property type="match status" value="1"/>
</dbReference>
<accession>A0A401G5H0</accession>
<name>A0A401G5H0_9APHY</name>
<feature type="compositionally biased region" description="Polar residues" evidence="5">
    <location>
        <begin position="385"/>
        <end position="403"/>
    </location>
</feature>
<dbReference type="RefSeq" id="XP_027608329.1">
    <property type="nucleotide sequence ID" value="XM_027752528.1"/>
</dbReference>
<evidence type="ECO:0000259" key="6">
    <source>
        <dbReference type="PROSITE" id="PS50089"/>
    </source>
</evidence>
<feature type="compositionally biased region" description="Basic and acidic residues" evidence="5">
    <location>
        <begin position="40"/>
        <end position="53"/>
    </location>
</feature>
<keyword evidence="8" id="KW-1185">Reference proteome</keyword>
<dbReference type="SUPFAM" id="SSF57850">
    <property type="entry name" value="RING/U-box"/>
    <property type="match status" value="1"/>
</dbReference>
<dbReference type="Gene3D" id="3.30.40.10">
    <property type="entry name" value="Zinc/RING finger domain, C3HC4 (zinc finger)"/>
    <property type="match status" value="1"/>
</dbReference>
<proteinExistence type="predicted"/>
<evidence type="ECO:0000256" key="3">
    <source>
        <dbReference type="ARBA" id="ARBA00022833"/>
    </source>
</evidence>
<dbReference type="SMART" id="SM00184">
    <property type="entry name" value="RING"/>
    <property type="match status" value="1"/>
</dbReference>
<evidence type="ECO:0000313" key="7">
    <source>
        <dbReference type="EMBL" id="GBE77416.1"/>
    </source>
</evidence>
<evidence type="ECO:0000256" key="2">
    <source>
        <dbReference type="ARBA" id="ARBA00022771"/>
    </source>
</evidence>
<keyword evidence="2 4" id="KW-0863">Zinc-finger</keyword>
<evidence type="ECO:0000313" key="8">
    <source>
        <dbReference type="Proteomes" id="UP000287166"/>
    </source>
</evidence>
<comment type="caution">
    <text evidence="7">The sequence shown here is derived from an EMBL/GenBank/DDBJ whole genome shotgun (WGS) entry which is preliminary data.</text>
</comment>
<sequence>MSTREPMWYCHECHAEMRPLMVPDPHCASCNGTFVEKMDNPTDDPREFQHVHEDDEDGALPGDMDDFLGWSSPFPSVFIGPTLTALAAGLSTLLNTRSPGPGPGAGPIPSSPGQQSSRSDRRGSGFTIRIQNGGPPGMRTVIIGGSPRQSGTDQIPSMTEYNTRNRDTITGPLMAQYLLAMLSQRTMGDGGTNLFQDFLGVFGAGGEGGGSGRLGDYVFNQEALDQIITQIMENSNASAPVPATEDVMEKLPREVLEEGSPLLEKDCAVCKEQFKLNTEDPDEQVVVILPCNHPYHEPCIIPWLKSSATCPVCRFQLVPQPEHHAPGPGPPRGSGSGSGGPSTGTSPPRGGSIPSTSGGSGSQPHTGAGAGLFNLFHFGGGHSGQQPGSTTTNRRPANNTGNASVPPPARNTTQHPHEFPGGWDWSWGDQVD</sequence>
<protein>
    <recommendedName>
        <fullName evidence="6">RING-type domain-containing protein</fullName>
    </recommendedName>
</protein>
<feature type="region of interest" description="Disordered" evidence="5">
    <location>
        <begin position="94"/>
        <end position="165"/>
    </location>
</feature>
<feature type="region of interest" description="Disordered" evidence="5">
    <location>
        <begin position="40"/>
        <end position="60"/>
    </location>
</feature>
<reference evidence="7 8" key="1">
    <citation type="journal article" date="2018" name="Sci. Rep.">
        <title>Genome sequence of the cauliflower mushroom Sparassis crispa (Hanabiratake) and its association with beneficial usage.</title>
        <authorList>
            <person name="Kiyama R."/>
            <person name="Furutani Y."/>
            <person name="Kawaguchi K."/>
            <person name="Nakanishi T."/>
        </authorList>
    </citation>
    <scope>NUCLEOTIDE SEQUENCE [LARGE SCALE GENOMIC DNA]</scope>
</reference>
<dbReference type="AlphaFoldDB" id="A0A401G5H0"/>
<feature type="compositionally biased region" description="Pro residues" evidence="5">
    <location>
        <begin position="100"/>
        <end position="110"/>
    </location>
</feature>
<feature type="domain" description="RING-type" evidence="6">
    <location>
        <begin position="267"/>
        <end position="314"/>
    </location>
</feature>
<keyword evidence="3" id="KW-0862">Zinc</keyword>
<dbReference type="InterPro" id="IPR001841">
    <property type="entry name" value="Znf_RING"/>
</dbReference>
<dbReference type="InterPro" id="IPR013083">
    <property type="entry name" value="Znf_RING/FYVE/PHD"/>
</dbReference>
<gene>
    <name evidence="7" type="ORF">SCP_0102890</name>
</gene>
<dbReference type="CDD" id="cd16454">
    <property type="entry name" value="RING-H2_PA-TM-RING"/>
    <property type="match status" value="1"/>
</dbReference>
<keyword evidence="1" id="KW-0479">Metal-binding</keyword>
<evidence type="ECO:0000256" key="1">
    <source>
        <dbReference type="ARBA" id="ARBA00022723"/>
    </source>
</evidence>
<feature type="compositionally biased region" description="Low complexity" evidence="5">
    <location>
        <begin position="343"/>
        <end position="357"/>
    </location>
</feature>
<dbReference type="GeneID" id="38774333"/>
<dbReference type="STRING" id="139825.A0A401G5H0"/>
<evidence type="ECO:0000256" key="5">
    <source>
        <dbReference type="SAM" id="MobiDB-lite"/>
    </source>
</evidence>